<dbReference type="Gene3D" id="1.10.10.1100">
    <property type="entry name" value="BFD-like [2Fe-2S]-binding domain"/>
    <property type="match status" value="1"/>
</dbReference>
<dbReference type="EMBL" id="WVUD01000003">
    <property type="protein sequence ID" value="MYL82204.1"/>
    <property type="molecule type" value="Genomic_DNA"/>
</dbReference>
<protein>
    <recommendedName>
        <fullName evidence="3">BFD-like (2Fe-2S) protein</fullName>
    </recommendedName>
</protein>
<comment type="caution">
    <text evidence="1">The sequence shown here is derived from an EMBL/GenBank/DDBJ whole genome shotgun (WGS) entry which is preliminary data.</text>
</comment>
<name>A0A7C9IK57_9BACT</name>
<evidence type="ECO:0000313" key="2">
    <source>
        <dbReference type="Proteomes" id="UP000482487"/>
    </source>
</evidence>
<dbReference type="AlphaFoldDB" id="A0A7C9IK57"/>
<gene>
    <name evidence="1" type="ORF">GTA51_03515</name>
</gene>
<evidence type="ECO:0008006" key="3">
    <source>
        <dbReference type="Google" id="ProtNLM"/>
    </source>
</evidence>
<dbReference type="RefSeq" id="WP_160958728.1">
    <property type="nucleotide sequence ID" value="NZ_WVUD01000003.1"/>
</dbReference>
<proteinExistence type="predicted"/>
<keyword evidence="2" id="KW-1185">Reference proteome</keyword>
<dbReference type="OrthoDB" id="9805137at2"/>
<accession>A0A7C9IK57</accession>
<evidence type="ECO:0000313" key="1">
    <source>
        <dbReference type="EMBL" id="MYL82204.1"/>
    </source>
</evidence>
<reference evidence="1 2" key="1">
    <citation type="submission" date="2020-01" db="EMBL/GenBank/DDBJ databases">
        <title>Genome sequence of Desulfovibrio aerotolerans DSM 16695(T).</title>
        <authorList>
            <person name="Karnachuk O."/>
            <person name="Avakyan M."/>
            <person name="Mardanov A."/>
            <person name="Kadnikov V."/>
            <person name="Ravin N."/>
        </authorList>
    </citation>
    <scope>NUCLEOTIDE SEQUENCE [LARGE SCALE GENOMIC DNA]</scope>
    <source>
        <strain evidence="1 2">DSM 16695</strain>
    </source>
</reference>
<dbReference type="Proteomes" id="UP000482487">
    <property type="component" value="Unassembled WGS sequence"/>
</dbReference>
<dbReference type="InterPro" id="IPR041854">
    <property type="entry name" value="BFD-like_2Fe2S-bd_dom_sf"/>
</dbReference>
<organism evidence="1 2">
    <name type="scientific">Solidesulfovibrio aerotolerans</name>
    <dbReference type="NCBI Taxonomy" id="295255"/>
    <lineage>
        <taxon>Bacteria</taxon>
        <taxon>Pseudomonadati</taxon>
        <taxon>Thermodesulfobacteriota</taxon>
        <taxon>Desulfovibrionia</taxon>
        <taxon>Desulfovibrionales</taxon>
        <taxon>Desulfovibrionaceae</taxon>
        <taxon>Solidesulfovibrio</taxon>
    </lineage>
</organism>
<sequence length="52" mass="5729">MREQVCFCFGYTVADIEADLNRNAGRSTILERIAAEKSLGGCHCAQKNPQGR</sequence>